<proteinExistence type="predicted"/>
<dbReference type="InterPro" id="IPR036869">
    <property type="entry name" value="J_dom_sf"/>
</dbReference>
<dbReference type="PROSITE" id="PS50076">
    <property type="entry name" value="DNAJ_2"/>
    <property type="match status" value="1"/>
</dbReference>
<feature type="region of interest" description="Disordered" evidence="1">
    <location>
        <begin position="627"/>
        <end position="650"/>
    </location>
</feature>
<reference evidence="3" key="1">
    <citation type="submission" date="2021-03" db="EMBL/GenBank/DDBJ databases">
        <title>Draft genome sequence of rust myrtle Austropuccinia psidii MF-1, a brazilian biotype.</title>
        <authorList>
            <person name="Quecine M.C."/>
            <person name="Pachon D.M.R."/>
            <person name="Bonatelli M.L."/>
            <person name="Correr F.H."/>
            <person name="Franceschini L.M."/>
            <person name="Leite T.F."/>
            <person name="Margarido G.R.A."/>
            <person name="Almeida C.A."/>
            <person name="Ferrarezi J.A."/>
            <person name="Labate C.A."/>
        </authorList>
    </citation>
    <scope>NUCLEOTIDE SEQUENCE</scope>
    <source>
        <strain evidence="3">MF-1</strain>
    </source>
</reference>
<dbReference type="CDD" id="cd06257">
    <property type="entry name" value="DnaJ"/>
    <property type="match status" value="1"/>
</dbReference>
<feature type="region of interest" description="Disordered" evidence="1">
    <location>
        <begin position="266"/>
        <end position="313"/>
    </location>
</feature>
<organism evidence="3 4">
    <name type="scientific">Austropuccinia psidii MF-1</name>
    <dbReference type="NCBI Taxonomy" id="1389203"/>
    <lineage>
        <taxon>Eukaryota</taxon>
        <taxon>Fungi</taxon>
        <taxon>Dikarya</taxon>
        <taxon>Basidiomycota</taxon>
        <taxon>Pucciniomycotina</taxon>
        <taxon>Pucciniomycetes</taxon>
        <taxon>Pucciniales</taxon>
        <taxon>Sphaerophragmiaceae</taxon>
        <taxon>Austropuccinia</taxon>
    </lineage>
</organism>
<accession>A0A9Q3BSW4</accession>
<feature type="compositionally biased region" description="Low complexity" evidence="1">
    <location>
        <begin position="129"/>
        <end position="144"/>
    </location>
</feature>
<dbReference type="EMBL" id="AVOT02002396">
    <property type="protein sequence ID" value="MBW0470205.1"/>
    <property type="molecule type" value="Genomic_DNA"/>
</dbReference>
<sequence>MRFIDDSWTMDGLWMDYGWTMDGRWMDDAWTMAGWIGDLNRDMVIDPYHLFNLPLTASNQEIKNAYLKLACQAHPCSLSSNHSVRNPQSWKFDLAAQAFTLIGFESNRPIYDLARQQILRQSGDLGHINSHSTRNSASSTSSASSASLDSINAQSSWNDHQLLDALPPALRVRLESIDPFKVFNDLISQIDKDRQNHFQSPLIHHQPNYHQQNLKPVHHNDTQIKNTNSKLSSSKLNQSHLMPIPTIHYNLDESANKLNLSEPITFQSNKTSSNGLSESFKHQNSKLKTDNLSLTSNSSTNSNSTSRSKTRRVSFSNDVIASEELKLAREAVLSFKAEAVRQSNHSSSRLSKPLQNHDPHHSTFNRPHSHSLSSSSYPFSARPLYSSHVNHDHSSIHPFSNPDLYHTTKPIGHQFGSRSSDWKIGSVPQDIPSRKKSDINNERDTQAGWSRSAPSGLLYQLLENEESPGFASHVNFNPPLPCSSARLNNSLALAPSLQGRQRSRSSVTDNRISSAIGDLSTLHLDFDRQTSVKVSNMTTTISMKSRQEGQSQSQTVRGQNDFQKEPIETRKAIEDLLRFLEEIDGKSGAYDRTMGETLYYGGIKKKEWLLEMSEEELREVMMRIEEDNKATSDNDRCSQDDQHAQKEGKQIDNKYDHLNRFKPNIGLTPFQIATLPRRLKDWKLKNRYHY</sequence>
<dbReference type="Proteomes" id="UP000765509">
    <property type="component" value="Unassembled WGS sequence"/>
</dbReference>
<feature type="domain" description="J" evidence="2">
    <location>
        <begin position="46"/>
        <end position="115"/>
    </location>
</feature>
<evidence type="ECO:0000259" key="2">
    <source>
        <dbReference type="PROSITE" id="PS50076"/>
    </source>
</evidence>
<evidence type="ECO:0000313" key="3">
    <source>
        <dbReference type="EMBL" id="MBW0470205.1"/>
    </source>
</evidence>
<keyword evidence="4" id="KW-1185">Reference proteome</keyword>
<name>A0A9Q3BSW4_9BASI</name>
<feature type="compositionally biased region" description="Polar residues" evidence="1">
    <location>
        <begin position="341"/>
        <end position="354"/>
    </location>
</feature>
<evidence type="ECO:0000256" key="1">
    <source>
        <dbReference type="SAM" id="MobiDB-lite"/>
    </source>
</evidence>
<gene>
    <name evidence="3" type="ORF">O181_009920</name>
</gene>
<dbReference type="InterPro" id="IPR001623">
    <property type="entry name" value="DnaJ_domain"/>
</dbReference>
<protein>
    <recommendedName>
        <fullName evidence="2">J domain-containing protein</fullName>
    </recommendedName>
</protein>
<dbReference type="Pfam" id="PF00226">
    <property type="entry name" value="DnaJ"/>
    <property type="match status" value="1"/>
</dbReference>
<feature type="region of interest" description="Disordered" evidence="1">
    <location>
        <begin position="408"/>
        <end position="450"/>
    </location>
</feature>
<feature type="compositionally biased region" description="Low complexity" evidence="1">
    <location>
        <begin position="291"/>
        <end position="307"/>
    </location>
</feature>
<dbReference type="Gene3D" id="1.10.287.110">
    <property type="entry name" value="DnaJ domain"/>
    <property type="match status" value="1"/>
</dbReference>
<feature type="compositionally biased region" description="Basic and acidic residues" evidence="1">
    <location>
        <begin position="432"/>
        <end position="445"/>
    </location>
</feature>
<dbReference type="AlphaFoldDB" id="A0A9Q3BSW4"/>
<dbReference type="OrthoDB" id="10250354at2759"/>
<evidence type="ECO:0000313" key="4">
    <source>
        <dbReference type="Proteomes" id="UP000765509"/>
    </source>
</evidence>
<feature type="region of interest" description="Disordered" evidence="1">
    <location>
        <begin position="125"/>
        <end position="144"/>
    </location>
</feature>
<comment type="caution">
    <text evidence="3">The sequence shown here is derived from an EMBL/GenBank/DDBJ whole genome shotgun (WGS) entry which is preliminary data.</text>
</comment>
<dbReference type="SUPFAM" id="SSF46565">
    <property type="entry name" value="Chaperone J-domain"/>
    <property type="match status" value="1"/>
</dbReference>
<feature type="region of interest" description="Disordered" evidence="1">
    <location>
        <begin position="340"/>
        <end position="377"/>
    </location>
</feature>
<feature type="compositionally biased region" description="Polar residues" evidence="1">
    <location>
        <begin position="266"/>
        <end position="277"/>
    </location>
</feature>